<sequence length="215" mass="23717">MNTKLKASQGTCNKEFDEDPAMEMGSDINKDFEISHMPSAQDAPLAATSFRPASISEPSNAPIMKPVRISAIQEGTEGFSTSSSHVTRNNSGQTLVGKIIPMQLANDSHKTKICSSLAELSHPAHMLNCKFKDKNRKPQGQKRKKPKHSAKYHNWHTPFAWSQIEIAVQQVGWKMSASDIVKAAQKLNCVIFAGLHWTTQDTVEGFSPAKNTARE</sequence>
<dbReference type="Proteomes" id="UP001207468">
    <property type="component" value="Unassembled WGS sequence"/>
</dbReference>
<comment type="caution">
    <text evidence="1">The sequence shown here is derived from an EMBL/GenBank/DDBJ whole genome shotgun (WGS) entry which is preliminary data.</text>
</comment>
<keyword evidence="2" id="KW-1185">Reference proteome</keyword>
<gene>
    <name evidence="1" type="ORF">F5148DRAFT_1152921</name>
</gene>
<dbReference type="EMBL" id="JAGFNK010000451">
    <property type="protein sequence ID" value="KAI9450123.1"/>
    <property type="molecule type" value="Genomic_DNA"/>
</dbReference>
<evidence type="ECO:0000313" key="2">
    <source>
        <dbReference type="Proteomes" id="UP001207468"/>
    </source>
</evidence>
<reference evidence="1" key="1">
    <citation type="submission" date="2021-03" db="EMBL/GenBank/DDBJ databases">
        <title>Evolutionary priming and transition to the ectomycorrhizal habit in an iconic lineage of mushroom-forming fungi: is preadaptation a requirement?</title>
        <authorList>
            <consortium name="DOE Joint Genome Institute"/>
            <person name="Looney B.P."/>
            <person name="Miyauchi S."/>
            <person name="Morin E."/>
            <person name="Drula E."/>
            <person name="Courty P.E."/>
            <person name="Chicoki N."/>
            <person name="Fauchery L."/>
            <person name="Kohler A."/>
            <person name="Kuo A."/>
            <person name="LaButti K."/>
            <person name="Pangilinan J."/>
            <person name="Lipzen A."/>
            <person name="Riley R."/>
            <person name="Andreopoulos W."/>
            <person name="He G."/>
            <person name="Johnson J."/>
            <person name="Barry K.W."/>
            <person name="Grigoriev I.V."/>
            <person name="Nagy L."/>
            <person name="Hibbett D."/>
            <person name="Henrissat B."/>
            <person name="Matheny P.B."/>
            <person name="Labbe J."/>
            <person name="Martin A.F."/>
        </authorList>
    </citation>
    <scope>NUCLEOTIDE SEQUENCE</scope>
    <source>
        <strain evidence="1">BPL698</strain>
    </source>
</reference>
<proteinExistence type="predicted"/>
<accession>A0ACC0TWC0</accession>
<protein>
    <submittedName>
        <fullName evidence="1">Uncharacterized protein</fullName>
    </submittedName>
</protein>
<evidence type="ECO:0000313" key="1">
    <source>
        <dbReference type="EMBL" id="KAI9450123.1"/>
    </source>
</evidence>
<name>A0ACC0TWC0_9AGAM</name>
<organism evidence="1 2">
    <name type="scientific">Russula earlei</name>
    <dbReference type="NCBI Taxonomy" id="71964"/>
    <lineage>
        <taxon>Eukaryota</taxon>
        <taxon>Fungi</taxon>
        <taxon>Dikarya</taxon>
        <taxon>Basidiomycota</taxon>
        <taxon>Agaricomycotina</taxon>
        <taxon>Agaricomycetes</taxon>
        <taxon>Russulales</taxon>
        <taxon>Russulaceae</taxon>
        <taxon>Russula</taxon>
    </lineage>
</organism>